<dbReference type="EMBL" id="CP159373">
    <property type="protein sequence ID" value="XCN71598.1"/>
    <property type="molecule type" value="Genomic_DNA"/>
</dbReference>
<protein>
    <submittedName>
        <fullName evidence="1">Uncharacterized protein</fullName>
    </submittedName>
</protein>
<organism evidence="1">
    <name type="scientific">Candidatus Electrothrix aestuarii</name>
    <dbReference type="NCBI Taxonomy" id="3062594"/>
    <lineage>
        <taxon>Bacteria</taxon>
        <taxon>Pseudomonadati</taxon>
        <taxon>Thermodesulfobacteriota</taxon>
        <taxon>Desulfobulbia</taxon>
        <taxon>Desulfobulbales</taxon>
        <taxon>Desulfobulbaceae</taxon>
        <taxon>Candidatus Electrothrix</taxon>
    </lineage>
</organism>
<name>A0AAU8LQN1_9BACT</name>
<sequence length="141" mass="16099">MPEKTVTEQIAEILNVEFPSPPDPSQVKALHRALPGYQNVVDDAIRFAEKHGTLLNLDGIRSSLEQSKTNVNHLEPVEHLLERLYQSIYYQRLQGTDGCMGGLYDITRRIRDFSEAYPEIAEEGKPLLDFMKAFKPGRKKE</sequence>
<reference evidence="1" key="2">
    <citation type="submission" date="2024-06" db="EMBL/GenBank/DDBJ databases">
        <authorList>
            <person name="Plum-Jensen L.E."/>
            <person name="Schramm A."/>
            <person name="Marshall I.P.G."/>
        </authorList>
    </citation>
    <scope>NUCLEOTIDE SEQUENCE</scope>
    <source>
        <strain evidence="1">Rat1</strain>
    </source>
</reference>
<evidence type="ECO:0000313" key="1">
    <source>
        <dbReference type="EMBL" id="XCN71598.1"/>
    </source>
</evidence>
<reference evidence="1" key="1">
    <citation type="journal article" date="2024" name="Syst. Appl. Microbiol.">
        <title>First single-strain enrichments of Electrothrix cable bacteria, description of E. aestuarii sp. nov. and E. rattekaaiensis sp. nov., and proposal of a cable bacteria taxonomy following the rules of the SeqCode.</title>
        <authorList>
            <person name="Plum-Jensen L.E."/>
            <person name="Schramm A."/>
            <person name="Marshall I.P.G."/>
        </authorList>
    </citation>
    <scope>NUCLEOTIDE SEQUENCE</scope>
    <source>
        <strain evidence="1">Rat1</strain>
    </source>
</reference>
<proteinExistence type="predicted"/>
<gene>
    <name evidence="1" type="ORF">Q3M24_14925</name>
</gene>
<dbReference type="KEGG" id="eaj:Q3M24_14925"/>
<dbReference type="AlphaFoldDB" id="A0AAU8LQN1"/>
<accession>A0AAU8LQN1</accession>